<dbReference type="Gene3D" id="3.90.25.10">
    <property type="entry name" value="UDP-galactose 4-epimerase, domain 1"/>
    <property type="match status" value="1"/>
</dbReference>
<gene>
    <name evidence="11" type="ORF">A7985_18005</name>
</gene>
<comment type="subunit">
    <text evidence="9">Homodimer.</text>
</comment>
<dbReference type="PRINTS" id="PR01713">
    <property type="entry name" value="NUCEPIMERASE"/>
</dbReference>
<dbReference type="GO" id="GO:0005829">
    <property type="term" value="C:cytosol"/>
    <property type="evidence" value="ECO:0007669"/>
    <property type="project" value="TreeGrafter"/>
</dbReference>
<evidence type="ECO:0000256" key="9">
    <source>
        <dbReference type="RuleBase" id="RU366046"/>
    </source>
</evidence>
<accession>A0A1C0TNR8</accession>
<name>A0A1C0TNR8_9GAMM</name>
<evidence type="ECO:0000256" key="8">
    <source>
        <dbReference type="ARBA" id="ARBA00023235"/>
    </source>
</evidence>
<keyword evidence="9" id="KW-0119">Carbohydrate metabolism</keyword>
<comment type="catalytic activity">
    <reaction evidence="1 9">
        <text>UDP-alpha-D-glucose = UDP-alpha-D-galactose</text>
        <dbReference type="Rhea" id="RHEA:22168"/>
        <dbReference type="ChEBI" id="CHEBI:58885"/>
        <dbReference type="ChEBI" id="CHEBI:66914"/>
        <dbReference type="EC" id="5.1.3.2"/>
    </reaction>
</comment>
<dbReference type="AlphaFoldDB" id="A0A1C0TNR8"/>
<comment type="cofactor">
    <cofactor evidence="2 9">
        <name>NAD(+)</name>
        <dbReference type="ChEBI" id="CHEBI:57540"/>
    </cofactor>
</comment>
<evidence type="ECO:0000256" key="4">
    <source>
        <dbReference type="ARBA" id="ARBA00007637"/>
    </source>
</evidence>
<evidence type="ECO:0000256" key="1">
    <source>
        <dbReference type="ARBA" id="ARBA00000083"/>
    </source>
</evidence>
<dbReference type="Proteomes" id="UP000093366">
    <property type="component" value="Unassembled WGS sequence"/>
</dbReference>
<dbReference type="Gene3D" id="3.40.50.720">
    <property type="entry name" value="NAD(P)-binding Rossmann-like Domain"/>
    <property type="match status" value="1"/>
</dbReference>
<dbReference type="CDD" id="cd05247">
    <property type="entry name" value="UDP_G4E_1_SDR_e"/>
    <property type="match status" value="1"/>
</dbReference>
<dbReference type="GO" id="GO:0006012">
    <property type="term" value="P:galactose metabolic process"/>
    <property type="evidence" value="ECO:0007669"/>
    <property type="project" value="UniProtKB-UniPathway"/>
</dbReference>
<dbReference type="InterPro" id="IPR016040">
    <property type="entry name" value="NAD(P)-bd_dom"/>
</dbReference>
<evidence type="ECO:0000256" key="6">
    <source>
        <dbReference type="ARBA" id="ARBA00018569"/>
    </source>
</evidence>
<dbReference type="PANTHER" id="PTHR43725:SF47">
    <property type="entry name" value="UDP-GLUCOSE 4-EPIMERASE"/>
    <property type="match status" value="1"/>
</dbReference>
<comment type="caution">
    <text evidence="11">The sequence shown here is derived from an EMBL/GenBank/DDBJ whole genome shotgun (WGS) entry which is preliminary data.</text>
</comment>
<evidence type="ECO:0000256" key="5">
    <source>
        <dbReference type="ARBA" id="ARBA00013189"/>
    </source>
</evidence>
<evidence type="ECO:0000256" key="7">
    <source>
        <dbReference type="ARBA" id="ARBA00023027"/>
    </source>
</evidence>
<comment type="similarity">
    <text evidence="4 9">Belongs to the NAD(P)-dependent epimerase/dehydratase family.</text>
</comment>
<dbReference type="NCBIfam" id="NF007956">
    <property type="entry name" value="PRK10675.1"/>
    <property type="match status" value="1"/>
</dbReference>
<protein>
    <recommendedName>
        <fullName evidence="6 9">UDP-glucose 4-epimerase</fullName>
        <ecNumber evidence="5 9">5.1.3.2</ecNumber>
    </recommendedName>
</protein>
<dbReference type="PANTHER" id="PTHR43725">
    <property type="entry name" value="UDP-GLUCOSE 4-EPIMERASE"/>
    <property type="match status" value="1"/>
</dbReference>
<evidence type="ECO:0000313" key="12">
    <source>
        <dbReference type="Proteomes" id="UP000093366"/>
    </source>
</evidence>
<dbReference type="UniPathway" id="UPA00214"/>
<evidence type="ECO:0000256" key="3">
    <source>
        <dbReference type="ARBA" id="ARBA00004947"/>
    </source>
</evidence>
<keyword evidence="7 9" id="KW-0520">NAD</keyword>
<dbReference type="NCBIfam" id="TIGR01179">
    <property type="entry name" value="galE"/>
    <property type="match status" value="1"/>
</dbReference>
<dbReference type="InterPro" id="IPR005886">
    <property type="entry name" value="UDP_G4E"/>
</dbReference>
<dbReference type="Pfam" id="PF16363">
    <property type="entry name" value="GDP_Man_Dehyd"/>
    <property type="match status" value="1"/>
</dbReference>
<dbReference type="GO" id="GO:0003978">
    <property type="term" value="F:UDP-glucose 4-epimerase activity"/>
    <property type="evidence" value="ECO:0007669"/>
    <property type="project" value="UniProtKB-UniRule"/>
</dbReference>
<proteinExistence type="inferred from homology"/>
<keyword evidence="8 9" id="KW-0413">Isomerase</keyword>
<evidence type="ECO:0000256" key="2">
    <source>
        <dbReference type="ARBA" id="ARBA00001911"/>
    </source>
</evidence>
<comment type="pathway">
    <text evidence="3 9">Carbohydrate metabolism; galactose metabolism.</text>
</comment>
<evidence type="ECO:0000259" key="10">
    <source>
        <dbReference type="Pfam" id="PF16363"/>
    </source>
</evidence>
<feature type="domain" description="NAD(P)-binding" evidence="10">
    <location>
        <begin position="4"/>
        <end position="323"/>
    </location>
</feature>
<dbReference type="InterPro" id="IPR036291">
    <property type="entry name" value="NAD(P)-bd_dom_sf"/>
</dbReference>
<organism evidence="11 12">
    <name type="scientific">Pseudoalteromonas luteoviolacea</name>
    <dbReference type="NCBI Taxonomy" id="43657"/>
    <lineage>
        <taxon>Bacteria</taxon>
        <taxon>Pseudomonadati</taxon>
        <taxon>Pseudomonadota</taxon>
        <taxon>Gammaproteobacteria</taxon>
        <taxon>Alteromonadales</taxon>
        <taxon>Pseudoalteromonadaceae</taxon>
        <taxon>Pseudoalteromonas</taxon>
    </lineage>
</organism>
<dbReference type="EC" id="5.1.3.2" evidence="5 9"/>
<dbReference type="RefSeq" id="WP_065791789.1">
    <property type="nucleotide sequence ID" value="NZ_MAUJ01000006.1"/>
</dbReference>
<reference evidence="12" key="1">
    <citation type="submission" date="2016-07" db="EMBL/GenBank/DDBJ databases">
        <authorList>
            <person name="Florea S."/>
            <person name="Webb J.S."/>
            <person name="Jaromczyk J."/>
            <person name="Schardl C.L."/>
        </authorList>
    </citation>
    <scope>NUCLEOTIDE SEQUENCE [LARGE SCALE GENOMIC DNA]</scope>
    <source>
        <strain evidence="12">IPB1</strain>
    </source>
</reference>
<dbReference type="SUPFAM" id="SSF51735">
    <property type="entry name" value="NAD(P)-binding Rossmann-fold domains"/>
    <property type="match status" value="1"/>
</dbReference>
<dbReference type="EMBL" id="MAUJ01000006">
    <property type="protein sequence ID" value="OCQ20316.1"/>
    <property type="molecule type" value="Genomic_DNA"/>
</dbReference>
<evidence type="ECO:0000313" key="11">
    <source>
        <dbReference type="EMBL" id="OCQ20316.1"/>
    </source>
</evidence>
<dbReference type="OrthoDB" id="9803010at2"/>
<sequence length="339" mass="36929">MVVLVTGGAGYIGSHTVVELLMQGDEVIIIDNLANSSQAALERVSKITGKQVTFYQGDILDREFVDSVFAKHPIEQVIHFAGLKAVGESVIKPIAYYQNNVQGTLTLLDAMRAANVFKIVFSSSATVYGDPASLPIREDFPTGATTNPYGTSKLMVELILKDLAQSDPRWSIAILRYFNPVGAHISGLIGEDPNGIPNNLLPYITQVAVGKLASLGVFGNDYNTPDGTGVRDYIHVVDLALGHLKAMVKIAKDEGVHIYNLGTGNGYSVLEMVKAFEEASKTPVPFQIKPRREGDIAACYADPEKAQQELGWKAVRGINEMMADSWNWQKNNPQGYEEV</sequence>